<dbReference type="GO" id="GO:0019748">
    <property type="term" value="P:secondary metabolic process"/>
    <property type="evidence" value="ECO:0007669"/>
    <property type="project" value="TreeGrafter"/>
</dbReference>
<dbReference type="GO" id="GO:0005737">
    <property type="term" value="C:cytoplasm"/>
    <property type="evidence" value="ECO:0007669"/>
    <property type="project" value="TreeGrafter"/>
</dbReference>
<reference evidence="3" key="1">
    <citation type="submission" date="2023-03" db="EMBL/GenBank/DDBJ databases">
        <title>Massive genome expansion in bonnet fungi (Mycena s.s.) driven by repeated elements and novel gene families across ecological guilds.</title>
        <authorList>
            <consortium name="Lawrence Berkeley National Laboratory"/>
            <person name="Harder C.B."/>
            <person name="Miyauchi S."/>
            <person name="Viragh M."/>
            <person name="Kuo A."/>
            <person name="Thoen E."/>
            <person name="Andreopoulos B."/>
            <person name="Lu D."/>
            <person name="Skrede I."/>
            <person name="Drula E."/>
            <person name="Henrissat B."/>
            <person name="Morin E."/>
            <person name="Kohler A."/>
            <person name="Barry K."/>
            <person name="LaButti K."/>
            <person name="Morin E."/>
            <person name="Salamov A."/>
            <person name="Lipzen A."/>
            <person name="Mereny Z."/>
            <person name="Hegedus B."/>
            <person name="Baldrian P."/>
            <person name="Stursova M."/>
            <person name="Weitz H."/>
            <person name="Taylor A."/>
            <person name="Grigoriev I.V."/>
            <person name="Nagy L.G."/>
            <person name="Martin F."/>
            <person name="Kauserud H."/>
        </authorList>
    </citation>
    <scope>NUCLEOTIDE SEQUENCE</scope>
    <source>
        <strain evidence="3">9144</strain>
    </source>
</reference>
<dbReference type="InterPro" id="IPR036291">
    <property type="entry name" value="NAD(P)-bd_dom_sf"/>
</dbReference>
<comment type="caution">
    <text evidence="3">The sequence shown here is derived from an EMBL/GenBank/DDBJ whole genome shotgun (WGS) entry which is preliminary data.</text>
</comment>
<gene>
    <name evidence="3" type="ORF">GGX14DRAFT_617534</name>
</gene>
<dbReference type="Pfam" id="PF00106">
    <property type="entry name" value="adh_short"/>
    <property type="match status" value="1"/>
</dbReference>
<dbReference type="InterPro" id="IPR051468">
    <property type="entry name" value="Fungal_SecMetab_SDRs"/>
</dbReference>
<evidence type="ECO:0000313" key="4">
    <source>
        <dbReference type="Proteomes" id="UP001219525"/>
    </source>
</evidence>
<dbReference type="PRINTS" id="PR00081">
    <property type="entry name" value="GDHRDH"/>
</dbReference>
<dbReference type="PANTHER" id="PTHR43544">
    <property type="entry name" value="SHORT-CHAIN DEHYDROGENASE/REDUCTASE"/>
    <property type="match status" value="1"/>
</dbReference>
<evidence type="ECO:0000256" key="2">
    <source>
        <dbReference type="RuleBase" id="RU000363"/>
    </source>
</evidence>
<dbReference type="PANTHER" id="PTHR43544:SF32">
    <property type="entry name" value="CHAIN DEHYDROGENASE, PUTATIVE (AFU_ORTHOLOGUE AFUA_5G01530)-RELATED"/>
    <property type="match status" value="1"/>
</dbReference>
<dbReference type="Proteomes" id="UP001219525">
    <property type="component" value="Unassembled WGS sequence"/>
</dbReference>
<dbReference type="AlphaFoldDB" id="A0AAD6VMB5"/>
<dbReference type="EMBL" id="JARJCW010000020">
    <property type="protein sequence ID" value="KAJ7213866.1"/>
    <property type="molecule type" value="Genomic_DNA"/>
</dbReference>
<name>A0AAD6VMB5_9AGAR</name>
<dbReference type="SUPFAM" id="SSF51735">
    <property type="entry name" value="NAD(P)-binding Rossmann-fold domains"/>
    <property type="match status" value="1"/>
</dbReference>
<comment type="similarity">
    <text evidence="1 2">Belongs to the short-chain dehydrogenases/reductases (SDR) family.</text>
</comment>
<evidence type="ECO:0008006" key="5">
    <source>
        <dbReference type="Google" id="ProtNLM"/>
    </source>
</evidence>
<protein>
    <recommendedName>
        <fullName evidence="5">NAD(P)-binding protein</fullName>
    </recommendedName>
</protein>
<proteinExistence type="inferred from homology"/>
<dbReference type="InterPro" id="IPR002347">
    <property type="entry name" value="SDR_fam"/>
</dbReference>
<evidence type="ECO:0000256" key="1">
    <source>
        <dbReference type="ARBA" id="ARBA00006484"/>
    </source>
</evidence>
<keyword evidence="4" id="KW-1185">Reference proteome</keyword>
<dbReference type="PRINTS" id="PR00080">
    <property type="entry name" value="SDRFAMILY"/>
</dbReference>
<accession>A0AAD6VMB5</accession>
<sequence>MHTVHQLASTPNVLVFMSSRKLAAAEEALAKFTSDIHQSSEVVPVQLDITDDASIKNAHASIAKKLEERNLAGLDVLINNAAIAVPSLKETYAVNVIGTAAITEALRPLINNSGAILNISSSMGSLTWHTQRPPPPIHLAYSSSKTALNSLTLQWTIQEEQKGSGIRVVSICPGFNATNLNNYTGPMDPADGCKVIVKAALEKDGKSGVFFNKDGEVKW</sequence>
<organism evidence="3 4">
    <name type="scientific">Mycena pura</name>
    <dbReference type="NCBI Taxonomy" id="153505"/>
    <lineage>
        <taxon>Eukaryota</taxon>
        <taxon>Fungi</taxon>
        <taxon>Dikarya</taxon>
        <taxon>Basidiomycota</taxon>
        <taxon>Agaricomycotina</taxon>
        <taxon>Agaricomycetes</taxon>
        <taxon>Agaricomycetidae</taxon>
        <taxon>Agaricales</taxon>
        <taxon>Marasmiineae</taxon>
        <taxon>Mycenaceae</taxon>
        <taxon>Mycena</taxon>
    </lineage>
</organism>
<dbReference type="GO" id="GO:0016491">
    <property type="term" value="F:oxidoreductase activity"/>
    <property type="evidence" value="ECO:0007669"/>
    <property type="project" value="TreeGrafter"/>
</dbReference>
<dbReference type="Gene3D" id="3.40.50.720">
    <property type="entry name" value="NAD(P)-binding Rossmann-like Domain"/>
    <property type="match status" value="1"/>
</dbReference>
<evidence type="ECO:0000313" key="3">
    <source>
        <dbReference type="EMBL" id="KAJ7213866.1"/>
    </source>
</evidence>